<evidence type="ECO:0000259" key="4">
    <source>
        <dbReference type="PROSITE" id="PS50054"/>
    </source>
</evidence>
<evidence type="ECO:0000259" key="5">
    <source>
        <dbReference type="PROSITE" id="PS50056"/>
    </source>
</evidence>
<dbReference type="EMBL" id="JBJQOH010000002">
    <property type="protein sequence ID" value="KAL3698244.1"/>
    <property type="molecule type" value="Genomic_DNA"/>
</dbReference>
<evidence type="ECO:0000256" key="3">
    <source>
        <dbReference type="SAM" id="MobiDB-lite"/>
    </source>
</evidence>
<keyword evidence="7" id="KW-1185">Reference proteome</keyword>
<dbReference type="SMART" id="SM00195">
    <property type="entry name" value="DSPc"/>
    <property type="match status" value="1"/>
</dbReference>
<evidence type="ECO:0000256" key="2">
    <source>
        <dbReference type="ARBA" id="ARBA00022912"/>
    </source>
</evidence>
<evidence type="ECO:0000256" key="1">
    <source>
        <dbReference type="ARBA" id="ARBA00022801"/>
    </source>
</evidence>
<accession>A0ABD3I5A0</accession>
<dbReference type="Gene3D" id="3.40.20.10">
    <property type="entry name" value="Severin"/>
    <property type="match status" value="1"/>
</dbReference>
<dbReference type="PROSITE" id="PS50056">
    <property type="entry name" value="TYR_PHOSPHATASE_2"/>
    <property type="match status" value="1"/>
</dbReference>
<dbReference type="InterPro" id="IPR000387">
    <property type="entry name" value="Tyr_Pase_dom"/>
</dbReference>
<comment type="caution">
    <text evidence="6">The sequence shown here is derived from an EMBL/GenBank/DDBJ whole genome shotgun (WGS) entry which is preliminary data.</text>
</comment>
<dbReference type="Proteomes" id="UP001633002">
    <property type="component" value="Unassembled WGS sequence"/>
</dbReference>
<organism evidence="6 7">
    <name type="scientific">Riccia sorocarpa</name>
    <dbReference type="NCBI Taxonomy" id="122646"/>
    <lineage>
        <taxon>Eukaryota</taxon>
        <taxon>Viridiplantae</taxon>
        <taxon>Streptophyta</taxon>
        <taxon>Embryophyta</taxon>
        <taxon>Marchantiophyta</taxon>
        <taxon>Marchantiopsida</taxon>
        <taxon>Marchantiidae</taxon>
        <taxon>Marchantiales</taxon>
        <taxon>Ricciaceae</taxon>
        <taxon>Riccia</taxon>
    </lineage>
</organism>
<dbReference type="PANTHER" id="PTHR46381:SF2">
    <property type="entry name" value="MAP KINASE PHOSPHATASE"/>
    <property type="match status" value="1"/>
</dbReference>
<feature type="compositionally biased region" description="Low complexity" evidence="3">
    <location>
        <begin position="56"/>
        <end position="92"/>
    </location>
</feature>
<dbReference type="PROSITE" id="PS00383">
    <property type="entry name" value="TYR_PHOSPHATASE_1"/>
    <property type="match status" value="1"/>
</dbReference>
<dbReference type="CDD" id="cd14498">
    <property type="entry name" value="DSP"/>
    <property type="match status" value="1"/>
</dbReference>
<protein>
    <submittedName>
        <fullName evidence="6">Uncharacterized protein</fullName>
    </submittedName>
</protein>
<sequence length="668" mass="72664">MAGDSKNQTAKPEGYQSGGGSGGGGGGGSPSCATPRHNWRSVSWTGRSREREAAESSTSPTSKTPSMTCSSNSVDSSSLATSSSSPESSGSTCDYSRQTSLLCPPLSSLSVSRRFNDAGGGAPPTPGALDVPRGPGGGEERKFEKFHRGKNGLDIKLDLGAVQEVSFQEIDAAEPSDSELSRRREKMALCEKQCSRIRSHLYFGGSVVAQDFDTLRSNKITHILNCVGYVCAEYFPENFHYRVLWLQDSPSEDLTSVLYDCFDYFEDVKEQGGRVYVHCCQGVSRSAAIVIAYLMWREGRQFEEVFQDVKNLRGVTSPNMGFAFQLMQWQSRILGSPKSPTLRMFRMAPHSPYDPLHLVPKSVNNPSIRALDSRGAFVIQFNNRLYVWQGKMCGRCMAKAADKAAFQLIRYEHALGPSIPVREGHEPSDLLDALNNSRYSGVDGSPGAAPGPLEVGTRLEKLTTANESSSPRGAADVELSSARGLCLTSSYDGDFEAFDKARSGEVLPSLPDSTNLRGWDGRWNTPKHEICCAAPNSRTKRYASTCRCVPVNQRSFCPSGEDYGRKILCRCRMDAFTGSSGRGCMQVTGQAFSDRGHVLVEISTLGTVVATHEITSLDPFPGDSLVEDIGTEAGIYGEFDWRDGSLGVDDAGGHLKLGHDLERRFIVL</sequence>
<dbReference type="Gene3D" id="3.90.190.10">
    <property type="entry name" value="Protein tyrosine phosphatase superfamily"/>
    <property type="match status" value="1"/>
</dbReference>
<dbReference type="SUPFAM" id="SSF52799">
    <property type="entry name" value="(Phosphotyrosine protein) phosphatases II"/>
    <property type="match status" value="1"/>
</dbReference>
<dbReference type="InterPro" id="IPR016130">
    <property type="entry name" value="Tyr_Pase_AS"/>
</dbReference>
<evidence type="ECO:0000313" key="6">
    <source>
        <dbReference type="EMBL" id="KAL3698244.1"/>
    </source>
</evidence>
<dbReference type="InterPro" id="IPR020422">
    <property type="entry name" value="TYR_PHOSPHATASE_DUAL_dom"/>
</dbReference>
<dbReference type="InterPro" id="IPR029006">
    <property type="entry name" value="ADF-H/Gelsolin-like_dom_sf"/>
</dbReference>
<feature type="region of interest" description="Disordered" evidence="3">
    <location>
        <begin position="435"/>
        <end position="454"/>
    </location>
</feature>
<dbReference type="PROSITE" id="PS50054">
    <property type="entry name" value="TYR_PHOSPHATASE_DUAL"/>
    <property type="match status" value="1"/>
</dbReference>
<dbReference type="Pfam" id="PF00782">
    <property type="entry name" value="DSPc"/>
    <property type="match status" value="1"/>
</dbReference>
<keyword evidence="1" id="KW-0378">Hydrolase</keyword>
<feature type="compositionally biased region" description="Gly residues" evidence="3">
    <location>
        <begin position="16"/>
        <end position="29"/>
    </location>
</feature>
<dbReference type="PANTHER" id="PTHR46381">
    <property type="entry name" value="MKPA PROTEIN"/>
    <property type="match status" value="1"/>
</dbReference>
<proteinExistence type="predicted"/>
<dbReference type="SUPFAM" id="SSF55753">
    <property type="entry name" value="Actin depolymerizing proteins"/>
    <property type="match status" value="1"/>
</dbReference>
<feature type="compositionally biased region" description="Polar residues" evidence="3">
    <location>
        <begin position="1"/>
        <end position="10"/>
    </location>
</feature>
<feature type="region of interest" description="Disordered" evidence="3">
    <location>
        <begin position="1"/>
        <end position="97"/>
    </location>
</feature>
<dbReference type="GO" id="GO:0004721">
    <property type="term" value="F:phosphoprotein phosphatase activity"/>
    <property type="evidence" value="ECO:0007669"/>
    <property type="project" value="UniProtKB-KW"/>
</dbReference>
<keyword evidence="2" id="KW-0904">Protein phosphatase</keyword>
<evidence type="ECO:0000313" key="7">
    <source>
        <dbReference type="Proteomes" id="UP001633002"/>
    </source>
</evidence>
<dbReference type="InterPro" id="IPR029021">
    <property type="entry name" value="Prot-tyrosine_phosphatase-like"/>
</dbReference>
<feature type="region of interest" description="Disordered" evidence="3">
    <location>
        <begin position="114"/>
        <end position="143"/>
    </location>
</feature>
<feature type="domain" description="Tyrosine-protein phosphatase" evidence="4">
    <location>
        <begin position="193"/>
        <end position="335"/>
    </location>
</feature>
<feature type="domain" description="Tyrosine specific protein phosphatases" evidence="5">
    <location>
        <begin position="252"/>
        <end position="313"/>
    </location>
</feature>
<reference evidence="6 7" key="1">
    <citation type="submission" date="2024-09" db="EMBL/GenBank/DDBJ databases">
        <title>Chromosome-scale assembly of Riccia sorocarpa.</title>
        <authorList>
            <person name="Paukszto L."/>
        </authorList>
    </citation>
    <scope>NUCLEOTIDE SEQUENCE [LARGE SCALE GENOMIC DNA]</scope>
    <source>
        <strain evidence="6">LP-2024</strain>
        <tissue evidence="6">Aerial parts of the thallus</tissue>
    </source>
</reference>
<dbReference type="AlphaFoldDB" id="A0ABD3I5A0"/>
<dbReference type="InterPro" id="IPR000340">
    <property type="entry name" value="Dual-sp_phosphatase_cat-dom"/>
</dbReference>
<gene>
    <name evidence="6" type="ORF">R1sor_012320</name>
</gene>
<name>A0ABD3I5A0_9MARC</name>